<dbReference type="AlphaFoldDB" id="A0A3B6MNH7"/>
<dbReference type="Gramene" id="TraesCS5D03G0401100.2">
    <property type="protein sequence ID" value="TraesCS5D03G0401100.2.CDS"/>
    <property type="gene ID" value="TraesCS5D03G0401100"/>
</dbReference>
<dbReference type="Pfam" id="PF00849">
    <property type="entry name" value="PseudoU_synth_2"/>
    <property type="match status" value="1"/>
</dbReference>
<evidence type="ECO:0000256" key="4">
    <source>
        <dbReference type="ARBA" id="ARBA00023128"/>
    </source>
</evidence>
<protein>
    <recommendedName>
        <fullName evidence="7">Pseudouridine synthase RsuA/RluA-like domain-containing protein</fullName>
    </recommendedName>
</protein>
<dbReference type="Gramene" id="TraesPARA_EIv1.0_1803340.4">
    <property type="protein sequence ID" value="TraesPARA_EIv1.0_1803340.4.CDS"/>
    <property type="gene ID" value="TraesPARA_EIv1.0_1803340"/>
</dbReference>
<dbReference type="Gramene" id="TraesSYM5D03G03040860.2">
    <property type="protein sequence ID" value="TraesSYM5D03G03040860.2"/>
    <property type="gene ID" value="TraesSYM5D03G03040860"/>
</dbReference>
<dbReference type="GO" id="GO:0001522">
    <property type="term" value="P:pseudouridine synthesis"/>
    <property type="evidence" value="ECO:0007669"/>
    <property type="project" value="InterPro"/>
</dbReference>
<dbReference type="SMR" id="A0A3B6MNH7"/>
<dbReference type="RefSeq" id="XP_044396551.1">
    <property type="nucleotide sequence ID" value="XM_044540616.1"/>
</dbReference>
<dbReference type="GO" id="GO:0005739">
    <property type="term" value="C:mitochondrion"/>
    <property type="evidence" value="ECO:0007669"/>
    <property type="project" value="UniProtKB-SubCell"/>
</dbReference>
<dbReference type="InterPro" id="IPR006145">
    <property type="entry name" value="PsdUridine_synth_RsuA/RluA"/>
</dbReference>
<reference evidence="8" key="2">
    <citation type="submission" date="2018-10" db="UniProtKB">
        <authorList>
            <consortium name="EnsemblPlants"/>
        </authorList>
    </citation>
    <scope>IDENTIFICATION</scope>
</reference>
<dbReference type="Gramene" id="TraesPARA_EIv1.0_1803340.3">
    <property type="protein sequence ID" value="TraesPARA_EIv1.0_1803340.3.CDS"/>
    <property type="gene ID" value="TraesPARA_EIv1.0_1803340"/>
</dbReference>
<dbReference type="Gramene" id="TraesCS5D02G164300.2">
    <property type="protein sequence ID" value="TraesCS5D02G164300.2"/>
    <property type="gene ID" value="TraesCS5D02G164300"/>
</dbReference>
<dbReference type="PANTHER" id="PTHR21600:SF81">
    <property type="entry name" value="21S RRNA PSEUDOURIDINE(2819) SYNTHASE"/>
    <property type="match status" value="1"/>
</dbReference>
<dbReference type="CDD" id="cd02869">
    <property type="entry name" value="PseudoU_synth_RluA_like"/>
    <property type="match status" value="1"/>
</dbReference>
<dbReference type="Gramene" id="TraesMAC5D03G03099850.2">
    <property type="protein sequence ID" value="TraesMAC5D03G03099850.2"/>
    <property type="gene ID" value="TraesMAC5D03G03099850"/>
</dbReference>
<reference evidence="8" key="1">
    <citation type="submission" date="2018-08" db="EMBL/GenBank/DDBJ databases">
        <authorList>
            <person name="Rossello M."/>
        </authorList>
    </citation>
    <scope>NUCLEOTIDE SEQUENCE [LARGE SCALE GENOMIC DNA]</scope>
    <source>
        <strain evidence="8">cv. Chinese Spring</strain>
    </source>
</reference>
<evidence type="ECO:0000256" key="2">
    <source>
        <dbReference type="ARBA" id="ARBA00010876"/>
    </source>
</evidence>
<feature type="domain" description="Pseudouridine synthase RsuA/RluA-like" evidence="7">
    <location>
        <begin position="145"/>
        <end position="311"/>
    </location>
</feature>
<keyword evidence="6" id="KW-0732">Signal</keyword>
<dbReference type="Gramene" id="TraesRN5D0100420500.2">
    <property type="protein sequence ID" value="TraesRN5D0100420500.2"/>
    <property type="gene ID" value="TraesRN5D0100420500"/>
</dbReference>
<feature type="chain" id="PRO_5043177788" description="Pseudouridine synthase RsuA/RluA-like domain-containing protein" evidence="6">
    <location>
        <begin position="18"/>
        <end position="425"/>
    </location>
</feature>
<keyword evidence="9" id="KW-1185">Reference proteome</keyword>
<dbReference type="SUPFAM" id="SSF55120">
    <property type="entry name" value="Pseudouridine synthase"/>
    <property type="match status" value="1"/>
</dbReference>
<dbReference type="GeneID" id="123120610"/>
<dbReference type="GO" id="GO:0009982">
    <property type="term" value="F:pseudouridine synthase activity"/>
    <property type="evidence" value="ECO:0007669"/>
    <property type="project" value="InterPro"/>
</dbReference>
<dbReference type="Proteomes" id="UP000019116">
    <property type="component" value="Chromosome 5D"/>
</dbReference>
<dbReference type="InterPro" id="IPR020103">
    <property type="entry name" value="PsdUridine_synth_cat_dom_sf"/>
</dbReference>
<evidence type="ECO:0000256" key="6">
    <source>
        <dbReference type="SAM" id="SignalP"/>
    </source>
</evidence>
<evidence type="ECO:0000313" key="8">
    <source>
        <dbReference type="EnsemblPlants" id="TraesCS5D02G164300.2"/>
    </source>
</evidence>
<dbReference type="Gramene" id="TraesLAC5D03G03056830.4">
    <property type="protein sequence ID" value="TraesLAC5D03G03056830.4"/>
    <property type="gene ID" value="TraesLAC5D03G03056830"/>
</dbReference>
<keyword evidence="4" id="KW-0496">Mitochondrion</keyword>
<evidence type="ECO:0000259" key="7">
    <source>
        <dbReference type="Pfam" id="PF00849"/>
    </source>
</evidence>
<accession>A0A3B6MNH7</accession>
<dbReference type="EnsemblPlants" id="TraesCS5D02G164300.2">
    <property type="protein sequence ID" value="TraesCS5D02G164300.2"/>
    <property type="gene ID" value="TraesCS5D02G164300"/>
</dbReference>
<dbReference type="Gramene" id="TraesJAG5D03G03099220.2">
    <property type="protein sequence ID" value="TraesJAG5D03G03099220.2"/>
    <property type="gene ID" value="TraesJAG5D03G03099220"/>
</dbReference>
<comment type="similarity">
    <text evidence="2">Belongs to the pseudouridine synthase RluA family.</text>
</comment>
<dbReference type="OrthoDB" id="428658at2759"/>
<evidence type="ECO:0000256" key="1">
    <source>
        <dbReference type="ARBA" id="ARBA00004173"/>
    </source>
</evidence>
<evidence type="ECO:0000313" key="9">
    <source>
        <dbReference type="Proteomes" id="UP000019116"/>
    </source>
</evidence>
<dbReference type="GO" id="GO:0003723">
    <property type="term" value="F:RNA binding"/>
    <property type="evidence" value="ECO:0007669"/>
    <property type="project" value="UniProtKB-KW"/>
</dbReference>
<proteinExistence type="inferred from homology"/>
<keyword evidence="5" id="KW-0413">Isomerase</keyword>
<comment type="subcellular location">
    <subcellularLocation>
        <location evidence="1">Mitochondrion</location>
    </subcellularLocation>
</comment>
<name>A0A3B6MNH7_WHEAT</name>
<evidence type="ECO:0000256" key="3">
    <source>
        <dbReference type="ARBA" id="ARBA00022884"/>
    </source>
</evidence>
<evidence type="ECO:0000256" key="5">
    <source>
        <dbReference type="ARBA" id="ARBA00023235"/>
    </source>
</evidence>
<gene>
    <name evidence="8" type="primary">LOC123120610</name>
</gene>
<dbReference type="Gramene" id="TraesSTA5D03G03091910.2">
    <property type="protein sequence ID" value="TraesSTA5D03G03091910.2"/>
    <property type="gene ID" value="TraesSTA5D03G03091910"/>
</dbReference>
<dbReference type="Gene3D" id="3.30.2350.10">
    <property type="entry name" value="Pseudouridine synthase"/>
    <property type="match status" value="1"/>
</dbReference>
<dbReference type="Gramene" id="TraesLDM5D03G03105740.2">
    <property type="protein sequence ID" value="TraesLDM5D03G03105740.2"/>
    <property type="gene ID" value="TraesLDM5D03G03105740"/>
</dbReference>
<keyword evidence="3" id="KW-0694">RNA-binding</keyword>
<sequence length="425" mass="46564">MTTRMAALLLLRRLAAGGAVTRLQQPYAGLATAAARQDALDATGEESGRPDKGNKNRWMELPPFAPVDAAAAARAIFRGQGGDEIEGNSNSTAIRWVRRCCPHLPASLVQKLFRLRKVKKNAVTAETSSTDASAEQFRLRRDKAIIVVNKPPGMPVQGGVGIKNSIDVLAPMFEENSSDAPRLVHRLDRDCSGVLVLGRTQLSASILHAIFREKTADALADGTQQVLQRKYVALVMGTPRHPKGLLSAPLAKVLLQDGKSERLTVRAGPNTTSVQDALTEYRVIESCPRGFTWLELFPLTGRKHQLRVHCAEVLGTPIVGDYKYGRQAHQDWTPLPVPQTVDEELLRKQRLPFGLVLGGGSVAEEQPQLHLHCKQMMLPDISAAVQGLQSEDAERDFSGLEKLSFVAPLPLHMRLSWEVLKSVDK</sequence>
<dbReference type="Gramene" id="TraesPARA_EIv1.0_1803340.5">
    <property type="protein sequence ID" value="TraesPARA_EIv1.0_1803340.5.CDS"/>
    <property type="gene ID" value="TraesPARA_EIv1.0_1803340"/>
</dbReference>
<dbReference type="InterPro" id="IPR050188">
    <property type="entry name" value="RluA_PseudoU_synthase"/>
</dbReference>
<dbReference type="PANTHER" id="PTHR21600">
    <property type="entry name" value="MITOCHONDRIAL RNA PSEUDOURIDINE SYNTHASE"/>
    <property type="match status" value="1"/>
</dbReference>
<organism evidence="8">
    <name type="scientific">Triticum aestivum</name>
    <name type="common">Wheat</name>
    <dbReference type="NCBI Taxonomy" id="4565"/>
    <lineage>
        <taxon>Eukaryota</taxon>
        <taxon>Viridiplantae</taxon>
        <taxon>Streptophyta</taxon>
        <taxon>Embryophyta</taxon>
        <taxon>Tracheophyta</taxon>
        <taxon>Spermatophyta</taxon>
        <taxon>Magnoliopsida</taxon>
        <taxon>Liliopsida</taxon>
        <taxon>Poales</taxon>
        <taxon>Poaceae</taxon>
        <taxon>BOP clade</taxon>
        <taxon>Pooideae</taxon>
        <taxon>Triticodae</taxon>
        <taxon>Triticeae</taxon>
        <taxon>Triticinae</taxon>
        <taxon>Triticum</taxon>
    </lineage>
</organism>
<feature type="signal peptide" evidence="6">
    <location>
        <begin position="1"/>
        <end position="17"/>
    </location>
</feature>